<comment type="similarity">
    <text evidence="1">Belongs to the ADIP family.</text>
</comment>
<sequence length="70" mass="8417">MYIHEYVQIIITFGFLAFLDLFSNDLVSIDRTCNCVYLLVQQRQRDIELRESSNGERQRLIFFKHFNALN</sequence>
<dbReference type="PANTHER" id="PTHR47057:SF1">
    <property type="entry name" value="AFADIN_ALPHA-ACTININ-BINDING PROTEIN"/>
    <property type="match status" value="1"/>
</dbReference>
<dbReference type="Proteomes" id="UP000541444">
    <property type="component" value="Unassembled WGS sequence"/>
</dbReference>
<gene>
    <name evidence="3" type="ORF">GIB67_014518</name>
</gene>
<dbReference type="Pfam" id="PF11559">
    <property type="entry name" value="ADIP"/>
    <property type="match status" value="1"/>
</dbReference>
<comment type="caution">
    <text evidence="3">The sequence shown here is derived from an EMBL/GenBank/DDBJ whole genome shotgun (WGS) entry which is preliminary data.</text>
</comment>
<proteinExistence type="inferred from homology"/>
<dbReference type="OrthoDB" id="1915445at2759"/>
<evidence type="ECO:0000313" key="4">
    <source>
        <dbReference type="Proteomes" id="UP000541444"/>
    </source>
</evidence>
<keyword evidence="2" id="KW-0175">Coiled coil</keyword>
<dbReference type="AlphaFoldDB" id="A0A7J7NMG4"/>
<name>A0A7J7NMG4_9MAGN</name>
<reference evidence="3 4" key="1">
    <citation type="journal article" date="2020" name="IScience">
        <title>Genome Sequencing of the Endangered Kingdonia uniflora (Circaeasteraceae, Ranunculales) Reveals Potential Mechanisms of Evolutionary Specialization.</title>
        <authorList>
            <person name="Sun Y."/>
            <person name="Deng T."/>
            <person name="Zhang A."/>
            <person name="Moore M.J."/>
            <person name="Landis J.B."/>
            <person name="Lin N."/>
            <person name="Zhang H."/>
            <person name="Zhang X."/>
            <person name="Huang J."/>
            <person name="Zhang X."/>
            <person name="Sun H."/>
            <person name="Wang H."/>
        </authorList>
    </citation>
    <scope>NUCLEOTIDE SEQUENCE [LARGE SCALE GENOMIC DNA]</scope>
    <source>
        <strain evidence="3">TB1705</strain>
        <tissue evidence="3">Leaf</tissue>
    </source>
</reference>
<dbReference type="InterPro" id="IPR021622">
    <property type="entry name" value="Afadin/alpha-actinin-bd"/>
</dbReference>
<organism evidence="3 4">
    <name type="scientific">Kingdonia uniflora</name>
    <dbReference type="NCBI Taxonomy" id="39325"/>
    <lineage>
        <taxon>Eukaryota</taxon>
        <taxon>Viridiplantae</taxon>
        <taxon>Streptophyta</taxon>
        <taxon>Embryophyta</taxon>
        <taxon>Tracheophyta</taxon>
        <taxon>Spermatophyta</taxon>
        <taxon>Magnoliopsida</taxon>
        <taxon>Ranunculales</taxon>
        <taxon>Circaeasteraceae</taxon>
        <taxon>Kingdonia</taxon>
    </lineage>
</organism>
<evidence type="ECO:0000256" key="1">
    <source>
        <dbReference type="ARBA" id="ARBA00009291"/>
    </source>
</evidence>
<accession>A0A7J7NMG4</accession>
<dbReference type="PANTHER" id="PTHR47057">
    <property type="entry name" value="AFADIN/ALPHA-ACTININ-BINDING"/>
    <property type="match status" value="1"/>
</dbReference>
<keyword evidence="4" id="KW-1185">Reference proteome</keyword>
<protein>
    <submittedName>
        <fullName evidence="3">Uncharacterized protein</fullName>
    </submittedName>
</protein>
<evidence type="ECO:0000256" key="2">
    <source>
        <dbReference type="ARBA" id="ARBA00023054"/>
    </source>
</evidence>
<dbReference type="EMBL" id="JACGCM010000698">
    <property type="protein sequence ID" value="KAF6168283.1"/>
    <property type="molecule type" value="Genomic_DNA"/>
</dbReference>
<evidence type="ECO:0000313" key="3">
    <source>
        <dbReference type="EMBL" id="KAF6168283.1"/>
    </source>
</evidence>